<dbReference type="InterPro" id="IPR008197">
    <property type="entry name" value="WAP_dom"/>
</dbReference>
<organism evidence="4 5">
    <name type="scientific">Monodelphis domestica</name>
    <name type="common">Gray short-tailed opossum</name>
    <dbReference type="NCBI Taxonomy" id="13616"/>
    <lineage>
        <taxon>Eukaryota</taxon>
        <taxon>Metazoa</taxon>
        <taxon>Chordata</taxon>
        <taxon>Craniata</taxon>
        <taxon>Vertebrata</taxon>
        <taxon>Euteleostomi</taxon>
        <taxon>Mammalia</taxon>
        <taxon>Metatheria</taxon>
        <taxon>Didelphimorphia</taxon>
        <taxon>Didelphidae</taxon>
        <taxon>Monodelphis</taxon>
    </lineage>
</organism>
<dbReference type="Ensembl" id="ENSMODT00000013452.2">
    <property type="protein sequence ID" value="ENSMODP00000013210.2"/>
    <property type="gene ID" value="ENSMODG00000010540.3"/>
</dbReference>
<dbReference type="InterPro" id="IPR050514">
    <property type="entry name" value="WAP_four-disulfide_core"/>
</dbReference>
<name>F6ZEU3_MONDO</name>
<protein>
    <submittedName>
        <fullName evidence="4">Whey acidic protein-like</fullName>
    </submittedName>
</protein>
<dbReference type="InterPro" id="IPR036645">
    <property type="entry name" value="Elafin-like_sf"/>
</dbReference>
<dbReference type="GeneTree" id="ENSGT00940000168945"/>
<evidence type="ECO:0000313" key="4">
    <source>
        <dbReference type="Ensembl" id="ENSMODP00000013210.2"/>
    </source>
</evidence>
<feature type="chain" id="PRO_5023893732" evidence="2">
    <location>
        <begin position="20"/>
        <end position="190"/>
    </location>
</feature>
<feature type="signal peptide" evidence="2">
    <location>
        <begin position="1"/>
        <end position="19"/>
    </location>
</feature>
<accession>F6ZEU3</accession>
<dbReference type="Bgee" id="ENSMODG00000010540">
    <property type="expression patterns" value="Expressed in uterine wall and 5 other cell types or tissues"/>
</dbReference>
<dbReference type="SMART" id="SM00217">
    <property type="entry name" value="WAP"/>
    <property type="match status" value="3"/>
</dbReference>
<dbReference type="InParanoid" id="F6ZEU3"/>
<dbReference type="eggNOG" id="ENOG502S9BM">
    <property type="taxonomic scope" value="Eukaryota"/>
</dbReference>
<dbReference type="AlphaFoldDB" id="F6ZEU3"/>
<dbReference type="PANTHER" id="PTHR19441:SF27">
    <property type="entry name" value="WHEY ACIDIC PROTEIN"/>
    <property type="match status" value="1"/>
</dbReference>
<reference evidence="4" key="2">
    <citation type="submission" date="2025-08" db="UniProtKB">
        <authorList>
            <consortium name="Ensembl"/>
        </authorList>
    </citation>
    <scope>IDENTIFICATION</scope>
</reference>
<feature type="domain" description="WAP" evidence="3">
    <location>
        <begin position="122"/>
        <end position="169"/>
    </location>
</feature>
<evidence type="ECO:0000259" key="3">
    <source>
        <dbReference type="PROSITE" id="PS51390"/>
    </source>
</evidence>
<dbReference type="MEROPS" id="I17.003"/>
<reference evidence="4" key="3">
    <citation type="submission" date="2025-09" db="UniProtKB">
        <authorList>
            <consortium name="Ensembl"/>
        </authorList>
    </citation>
    <scope>IDENTIFICATION</scope>
</reference>
<proteinExistence type="predicted"/>
<evidence type="ECO:0000313" key="5">
    <source>
        <dbReference type="Proteomes" id="UP000002280"/>
    </source>
</evidence>
<dbReference type="GO" id="GO:0005615">
    <property type="term" value="C:extracellular space"/>
    <property type="evidence" value="ECO:0000318"/>
    <property type="project" value="GO_Central"/>
</dbReference>
<dbReference type="SUPFAM" id="SSF57256">
    <property type="entry name" value="Elafin-like"/>
    <property type="match status" value="3"/>
</dbReference>
<feature type="domain" description="WAP" evidence="3">
    <location>
        <begin position="72"/>
        <end position="121"/>
    </location>
</feature>
<evidence type="ECO:0000256" key="1">
    <source>
        <dbReference type="ARBA" id="ARBA00022690"/>
    </source>
</evidence>
<dbReference type="PRINTS" id="PR00003">
    <property type="entry name" value="4DISULPHCORE"/>
</dbReference>
<keyword evidence="5" id="KW-1185">Reference proteome</keyword>
<keyword evidence="2" id="KW-0732">Signal</keyword>
<sequence length="190" mass="21039">MMQSVQILTLALLALGSWAAQNLEEKSGYCPVLHPTLSDLIDCKRTCQNDTSCPGEMKCCRQGCSWMCKNPMKEKAGLCPLATSSSEERLPCGIPCETDKDCDGEAKCCVRSCGRTCSMPIKVKPGRCPVVSEWCPRNERFIGCRGDDNCLGMKKCCFSRCAMRCMDAIPEEQAEATRSFHQEENLMQAL</sequence>
<dbReference type="Pfam" id="PF00095">
    <property type="entry name" value="WAP"/>
    <property type="match status" value="3"/>
</dbReference>
<dbReference type="GO" id="GO:0004867">
    <property type="term" value="F:serine-type endopeptidase inhibitor activity"/>
    <property type="evidence" value="ECO:0000318"/>
    <property type="project" value="GO_Central"/>
</dbReference>
<feature type="domain" description="WAP" evidence="3">
    <location>
        <begin position="23"/>
        <end position="71"/>
    </location>
</feature>
<dbReference type="Gene3D" id="4.10.75.10">
    <property type="entry name" value="Elafin-like"/>
    <property type="match status" value="3"/>
</dbReference>
<evidence type="ECO:0000256" key="2">
    <source>
        <dbReference type="SAM" id="SignalP"/>
    </source>
</evidence>
<dbReference type="HOGENOM" id="CLU_105901_0_1_1"/>
<reference evidence="4 5" key="1">
    <citation type="journal article" date="2007" name="Nature">
        <title>Genome of the marsupial Monodelphis domestica reveals innovation in non-coding sequences.</title>
        <authorList>
            <person name="Mikkelsen T.S."/>
            <person name="Wakefield M.J."/>
            <person name="Aken B."/>
            <person name="Amemiya C.T."/>
            <person name="Chang J.L."/>
            <person name="Duke S."/>
            <person name="Garber M."/>
            <person name="Gentles A.J."/>
            <person name="Goodstadt L."/>
            <person name="Heger A."/>
            <person name="Jurka J."/>
            <person name="Kamal M."/>
            <person name="Mauceli E."/>
            <person name="Searle S.M."/>
            <person name="Sharpe T."/>
            <person name="Baker M.L."/>
            <person name="Batzer M.A."/>
            <person name="Benos P.V."/>
            <person name="Belov K."/>
            <person name="Clamp M."/>
            <person name="Cook A."/>
            <person name="Cuff J."/>
            <person name="Das R."/>
            <person name="Davidow L."/>
            <person name="Deakin J.E."/>
            <person name="Fazzari M.J."/>
            <person name="Glass J.L."/>
            <person name="Grabherr M."/>
            <person name="Greally J.M."/>
            <person name="Gu W."/>
            <person name="Hore T.A."/>
            <person name="Huttley G.A."/>
            <person name="Kleber M."/>
            <person name="Jirtle R.L."/>
            <person name="Koina E."/>
            <person name="Lee J.T."/>
            <person name="Mahony S."/>
            <person name="Marra M.A."/>
            <person name="Miller R.D."/>
            <person name="Nicholls R.D."/>
            <person name="Oda M."/>
            <person name="Papenfuss A.T."/>
            <person name="Parra Z.E."/>
            <person name="Pollock D.D."/>
            <person name="Ray D.A."/>
            <person name="Schein J.E."/>
            <person name="Speed T.P."/>
            <person name="Thompson K."/>
            <person name="VandeBerg J.L."/>
            <person name="Wade C.M."/>
            <person name="Walker J.A."/>
            <person name="Waters P.D."/>
            <person name="Webber C."/>
            <person name="Weidman J.R."/>
            <person name="Xie X."/>
            <person name="Zody M.C."/>
            <person name="Baldwin J."/>
            <person name="Abdouelleil A."/>
            <person name="Abdulkadir J."/>
            <person name="Abebe A."/>
            <person name="Abera B."/>
            <person name="Abreu J."/>
            <person name="Acer S.C."/>
            <person name="Aftuck L."/>
            <person name="Alexander A."/>
            <person name="An P."/>
            <person name="Anderson E."/>
            <person name="Anderson S."/>
            <person name="Arachi H."/>
            <person name="Azer M."/>
            <person name="Bachantsang P."/>
            <person name="Barry A."/>
            <person name="Bayul T."/>
            <person name="Berlin A."/>
            <person name="Bessette D."/>
            <person name="Bloom T."/>
            <person name="Bloom T."/>
            <person name="Boguslavskiy L."/>
            <person name="Bonnet C."/>
            <person name="Boukhgalter B."/>
            <person name="Bourzgui I."/>
            <person name="Brown A."/>
            <person name="Cahill P."/>
            <person name="Channer S."/>
            <person name="Cheshatsang Y."/>
            <person name="Chuda L."/>
            <person name="Citroen M."/>
            <person name="Collymore A."/>
            <person name="Cooke P."/>
            <person name="Costello M."/>
            <person name="D'Aco K."/>
            <person name="Daza R."/>
            <person name="De Haan G."/>
            <person name="DeGray S."/>
            <person name="DeMaso C."/>
            <person name="Dhargay N."/>
            <person name="Dooley K."/>
            <person name="Dooley E."/>
            <person name="Doricent M."/>
            <person name="Dorje P."/>
            <person name="Dorjee K."/>
            <person name="Dupes A."/>
            <person name="Elong R."/>
            <person name="Falk J."/>
            <person name="Farina A."/>
            <person name="Faro S."/>
            <person name="Ferguson D."/>
            <person name="Fisher S."/>
            <person name="Foley C.D."/>
            <person name="Franke A."/>
            <person name="Friedrich D."/>
            <person name="Gadbois L."/>
            <person name="Gearin G."/>
            <person name="Gearin C.R."/>
            <person name="Giannoukos G."/>
            <person name="Goode T."/>
            <person name="Graham J."/>
            <person name="Grandbois E."/>
            <person name="Grewal S."/>
            <person name="Gyaltsen K."/>
            <person name="Hafez N."/>
            <person name="Hagos B."/>
            <person name="Hall J."/>
            <person name="Henson C."/>
            <person name="Hollinger A."/>
            <person name="Honan T."/>
            <person name="Huard M.D."/>
            <person name="Hughes L."/>
            <person name="Hurhula B."/>
            <person name="Husby M.E."/>
            <person name="Kamat A."/>
            <person name="Kanga B."/>
            <person name="Kashin S."/>
            <person name="Khazanovich D."/>
            <person name="Kisner P."/>
            <person name="Lance K."/>
            <person name="Lara M."/>
            <person name="Lee W."/>
            <person name="Lennon N."/>
            <person name="Letendre F."/>
            <person name="LeVine R."/>
            <person name="Lipovsky A."/>
            <person name="Liu X."/>
            <person name="Liu J."/>
            <person name="Liu S."/>
            <person name="Lokyitsang T."/>
            <person name="Lokyitsang Y."/>
            <person name="Lubonja R."/>
            <person name="Lui A."/>
            <person name="MacDonald P."/>
            <person name="Magnisalis V."/>
            <person name="Maru K."/>
            <person name="Matthews C."/>
            <person name="McCusker W."/>
            <person name="McDonough S."/>
            <person name="Mehta T."/>
            <person name="Meldrim J."/>
            <person name="Meneus L."/>
            <person name="Mihai O."/>
            <person name="Mihalev A."/>
            <person name="Mihova T."/>
            <person name="Mittelman R."/>
            <person name="Mlenga V."/>
            <person name="Montmayeur A."/>
            <person name="Mulrain L."/>
            <person name="Navidi A."/>
            <person name="Naylor J."/>
            <person name="Negash T."/>
            <person name="Nguyen T."/>
            <person name="Nguyen N."/>
            <person name="Nicol R."/>
            <person name="Norbu C."/>
            <person name="Norbu N."/>
            <person name="Novod N."/>
            <person name="O'Neill B."/>
            <person name="Osman S."/>
            <person name="Markiewicz E."/>
            <person name="Oyono O.L."/>
            <person name="Patti C."/>
            <person name="Phunkhang P."/>
            <person name="Pierre F."/>
            <person name="Priest M."/>
            <person name="Raghuraman S."/>
            <person name="Rege F."/>
            <person name="Reyes R."/>
            <person name="Rise C."/>
            <person name="Rogov P."/>
            <person name="Ross K."/>
            <person name="Ryan E."/>
            <person name="Settipalli S."/>
            <person name="Shea T."/>
            <person name="Sherpa N."/>
            <person name="Shi L."/>
            <person name="Shih D."/>
            <person name="Sparrow T."/>
            <person name="Spaulding J."/>
            <person name="Stalker J."/>
            <person name="Stange-Thomann N."/>
            <person name="Stavropoulos S."/>
            <person name="Stone C."/>
            <person name="Strader C."/>
            <person name="Tesfaye S."/>
            <person name="Thomson T."/>
            <person name="Thoulutsang Y."/>
            <person name="Thoulutsang D."/>
            <person name="Topham K."/>
            <person name="Topping I."/>
            <person name="Tsamla T."/>
            <person name="Vassiliev H."/>
            <person name="Vo A."/>
            <person name="Wangchuk T."/>
            <person name="Wangdi T."/>
            <person name="Weiand M."/>
            <person name="Wilkinson J."/>
            <person name="Wilson A."/>
            <person name="Yadav S."/>
            <person name="Young G."/>
            <person name="Yu Q."/>
            <person name="Zembek L."/>
            <person name="Zhong D."/>
            <person name="Zimmer A."/>
            <person name="Zwirko Z."/>
            <person name="Jaffe D.B."/>
            <person name="Alvarez P."/>
            <person name="Brockman W."/>
            <person name="Butler J."/>
            <person name="Chin C."/>
            <person name="Gnerre S."/>
            <person name="MacCallum I."/>
            <person name="Graves J.A."/>
            <person name="Ponting C.P."/>
            <person name="Breen M."/>
            <person name="Samollow P.B."/>
            <person name="Lander E.S."/>
            <person name="Lindblad-Toh K."/>
        </authorList>
    </citation>
    <scope>NUCLEOTIDE SEQUENCE [LARGE SCALE GENOMIC DNA]</scope>
</reference>
<dbReference type="PROSITE" id="PS51390">
    <property type="entry name" value="WAP"/>
    <property type="match status" value="3"/>
</dbReference>
<dbReference type="KEGG" id="mdo:100030606"/>
<dbReference type="GO" id="GO:0045087">
    <property type="term" value="P:innate immune response"/>
    <property type="evidence" value="ECO:0000318"/>
    <property type="project" value="GO_Central"/>
</dbReference>
<dbReference type="OMA" id="DSECAYG"/>
<keyword evidence="1" id="KW-0646">Protease inhibitor</keyword>
<dbReference type="PANTHER" id="PTHR19441">
    <property type="entry name" value="WHEY ACDIC PROTEIN WAP"/>
    <property type="match status" value="1"/>
</dbReference>
<dbReference type="GO" id="GO:0019731">
    <property type="term" value="P:antibacterial humoral response"/>
    <property type="evidence" value="ECO:0000318"/>
    <property type="project" value="GO_Central"/>
</dbReference>
<dbReference type="Proteomes" id="UP000002280">
    <property type="component" value="Chromosome 6"/>
</dbReference>